<evidence type="ECO:0000313" key="7">
    <source>
        <dbReference type="EMBL" id="PZF78937.1"/>
    </source>
</evidence>
<comment type="caution">
    <text evidence="7">The sequence shown here is derived from an EMBL/GenBank/DDBJ whole genome shotgun (WGS) entry which is preliminary data.</text>
</comment>
<dbReference type="Proteomes" id="UP000248795">
    <property type="component" value="Unassembled WGS sequence"/>
</dbReference>
<evidence type="ECO:0000256" key="1">
    <source>
        <dbReference type="ARBA" id="ARBA00004141"/>
    </source>
</evidence>
<evidence type="ECO:0000256" key="5">
    <source>
        <dbReference type="SAM" id="Phobius"/>
    </source>
</evidence>
<dbReference type="Pfam" id="PF04138">
    <property type="entry name" value="GtrA_DPMS_TM"/>
    <property type="match status" value="1"/>
</dbReference>
<dbReference type="InterPro" id="IPR007267">
    <property type="entry name" value="GtrA_DPMS_TM"/>
</dbReference>
<feature type="transmembrane region" description="Helical" evidence="5">
    <location>
        <begin position="36"/>
        <end position="55"/>
    </location>
</feature>
<keyword evidence="3 5" id="KW-1133">Transmembrane helix</keyword>
<keyword evidence="2 5" id="KW-0812">Transmembrane</keyword>
<dbReference type="AlphaFoldDB" id="A0A2W2BTF8"/>
<evidence type="ECO:0000256" key="3">
    <source>
        <dbReference type="ARBA" id="ARBA00022989"/>
    </source>
</evidence>
<dbReference type="RefSeq" id="WP_111196266.1">
    <property type="nucleotide sequence ID" value="NZ_QKVK01000001.1"/>
</dbReference>
<feature type="transmembrane region" description="Helical" evidence="5">
    <location>
        <begin position="75"/>
        <end position="92"/>
    </location>
</feature>
<keyword evidence="8" id="KW-1185">Reference proteome</keyword>
<comment type="subcellular location">
    <subcellularLocation>
        <location evidence="1">Membrane</location>
        <topology evidence="1">Multi-pass membrane protein</topology>
    </subcellularLocation>
</comment>
<feature type="domain" description="GtrA/DPMS transmembrane" evidence="6">
    <location>
        <begin position="11"/>
        <end position="128"/>
    </location>
</feature>
<dbReference type="EMBL" id="QKVK01000001">
    <property type="protein sequence ID" value="PZF78937.1"/>
    <property type="molecule type" value="Genomic_DNA"/>
</dbReference>
<evidence type="ECO:0000256" key="2">
    <source>
        <dbReference type="ARBA" id="ARBA00022692"/>
    </source>
</evidence>
<dbReference type="GO" id="GO:0000271">
    <property type="term" value="P:polysaccharide biosynthetic process"/>
    <property type="evidence" value="ECO:0007669"/>
    <property type="project" value="InterPro"/>
</dbReference>
<evidence type="ECO:0000256" key="4">
    <source>
        <dbReference type="ARBA" id="ARBA00023136"/>
    </source>
</evidence>
<proteinExistence type="predicted"/>
<feature type="transmembrane region" description="Helical" evidence="5">
    <location>
        <begin position="104"/>
        <end position="122"/>
    </location>
</feature>
<gene>
    <name evidence="7" type="ORF">DK847_03910</name>
</gene>
<feature type="transmembrane region" description="Helical" evidence="5">
    <location>
        <begin position="12"/>
        <end position="30"/>
    </location>
</feature>
<evidence type="ECO:0000313" key="8">
    <source>
        <dbReference type="Proteomes" id="UP000248795"/>
    </source>
</evidence>
<organism evidence="7 8">
    <name type="scientific">Aestuariivirga litoralis</name>
    <dbReference type="NCBI Taxonomy" id="2650924"/>
    <lineage>
        <taxon>Bacteria</taxon>
        <taxon>Pseudomonadati</taxon>
        <taxon>Pseudomonadota</taxon>
        <taxon>Alphaproteobacteria</taxon>
        <taxon>Hyphomicrobiales</taxon>
        <taxon>Aestuariivirgaceae</taxon>
        <taxon>Aestuariivirga</taxon>
    </lineage>
</organism>
<evidence type="ECO:0000259" key="6">
    <source>
        <dbReference type="Pfam" id="PF04138"/>
    </source>
</evidence>
<dbReference type="GO" id="GO:0016020">
    <property type="term" value="C:membrane"/>
    <property type="evidence" value="ECO:0007669"/>
    <property type="project" value="UniProtKB-SubCell"/>
</dbReference>
<protein>
    <recommendedName>
        <fullName evidence="6">GtrA/DPMS transmembrane domain-containing protein</fullName>
    </recommendedName>
</protein>
<sequence length="136" mass="14397">MKAQSLAIFLRYTAISALALVLDYGVYWMLASSGRLGVGLAAAVGYSCGLVLAYVLMSARLFRGGWLAGRKPAEVALFAVSGLIGVVLSYAITEAYVGLIADNLHAAKIAATLVSFVVVYAFRRYVVFRPAAEAAQ</sequence>
<keyword evidence="4 5" id="KW-0472">Membrane</keyword>
<reference evidence="8" key="1">
    <citation type="submission" date="2018-06" db="EMBL/GenBank/DDBJ databases">
        <title>Aestuariibacter litoralis strain KCTC 52945T.</title>
        <authorList>
            <person name="Li X."/>
            <person name="Salam N."/>
            <person name="Li J.-L."/>
            <person name="Chen Y.-M."/>
            <person name="Yang Z.-W."/>
            <person name="Zhang L.-Y."/>
            <person name="Han M.-X."/>
            <person name="Xiao M."/>
            <person name="Li W.-J."/>
        </authorList>
    </citation>
    <scope>NUCLEOTIDE SEQUENCE [LARGE SCALE GENOMIC DNA]</scope>
    <source>
        <strain evidence="8">KCTC 52945</strain>
    </source>
</reference>
<accession>A0A2W2BTF8</accession>
<name>A0A2W2BTF8_9HYPH</name>